<keyword evidence="1" id="KW-0378">Hydrolase</keyword>
<reference evidence="2 3" key="1">
    <citation type="submission" date="2021-01" db="EMBL/GenBank/DDBJ databases">
        <title>Whole genome shotgun sequence of Planobispora siamensis NBRC 107568.</title>
        <authorList>
            <person name="Komaki H."/>
            <person name="Tamura T."/>
        </authorList>
    </citation>
    <scope>NUCLEOTIDE SEQUENCE [LARGE SCALE GENOMIC DNA]</scope>
    <source>
        <strain evidence="2 3">NBRC 107568</strain>
    </source>
</reference>
<organism evidence="2 3">
    <name type="scientific">Planobispora siamensis</name>
    <dbReference type="NCBI Taxonomy" id="936338"/>
    <lineage>
        <taxon>Bacteria</taxon>
        <taxon>Bacillati</taxon>
        <taxon>Actinomycetota</taxon>
        <taxon>Actinomycetes</taxon>
        <taxon>Streptosporangiales</taxon>
        <taxon>Streptosporangiaceae</taxon>
        <taxon>Planobispora</taxon>
    </lineage>
</organism>
<evidence type="ECO:0000256" key="1">
    <source>
        <dbReference type="ARBA" id="ARBA00022801"/>
    </source>
</evidence>
<dbReference type="InterPro" id="IPR005754">
    <property type="entry name" value="Sortase"/>
</dbReference>
<dbReference type="EMBL" id="BOOJ01000121">
    <property type="protein sequence ID" value="GIH97960.1"/>
    <property type="molecule type" value="Genomic_DNA"/>
</dbReference>
<dbReference type="RefSeq" id="WP_204069932.1">
    <property type="nucleotide sequence ID" value="NZ_BOOJ01000121.1"/>
</dbReference>
<comment type="caution">
    <text evidence="2">The sequence shown here is derived from an EMBL/GenBank/DDBJ whole genome shotgun (WGS) entry which is preliminary data.</text>
</comment>
<name>A0A8J3SSL2_9ACTN</name>
<dbReference type="SUPFAM" id="SSF63817">
    <property type="entry name" value="Sortase"/>
    <property type="match status" value="1"/>
</dbReference>
<protein>
    <submittedName>
        <fullName evidence="2">Class F sortase</fullName>
    </submittedName>
</protein>
<dbReference type="Pfam" id="PF04203">
    <property type="entry name" value="Sortase"/>
    <property type="match status" value="1"/>
</dbReference>
<dbReference type="GO" id="GO:0016787">
    <property type="term" value="F:hydrolase activity"/>
    <property type="evidence" value="ECO:0007669"/>
    <property type="project" value="UniProtKB-KW"/>
</dbReference>
<dbReference type="CDD" id="cd05829">
    <property type="entry name" value="Sortase_F"/>
    <property type="match status" value="1"/>
</dbReference>
<dbReference type="InterPro" id="IPR042001">
    <property type="entry name" value="Sortase_F"/>
</dbReference>
<evidence type="ECO:0000313" key="2">
    <source>
        <dbReference type="EMBL" id="GIH97960.1"/>
    </source>
</evidence>
<gene>
    <name evidence="2" type="ORF">Psi01_85900</name>
</gene>
<keyword evidence="3" id="KW-1185">Reference proteome</keyword>
<dbReference type="AlphaFoldDB" id="A0A8J3SSL2"/>
<dbReference type="Gene3D" id="2.40.260.10">
    <property type="entry name" value="Sortase"/>
    <property type="match status" value="1"/>
</dbReference>
<proteinExistence type="predicted"/>
<sequence length="231" mass="24638">MATDRSPRARPLSWLLLTTAAIAVLVIPVAMAVRVLNPVGSASPALENPSAPTVLEPLTAAAIRDHAPDKAAATHATPSVALARSVPVRVKIPKIKLSAPIISVGVDDEGVVQVPPLNRPQQAGWYRHGPTPGEIGPAVILGHVDTTTGPAVFARLRELKVGDAISVTRKDGRTATFTIERITTVAKKHFPTSRVYGPLDYPGLRLITCDGDFESRAHSYTDNMIVYARLK</sequence>
<accession>A0A8J3SSL2</accession>
<dbReference type="InterPro" id="IPR023365">
    <property type="entry name" value="Sortase_dom-sf"/>
</dbReference>
<dbReference type="Proteomes" id="UP000619788">
    <property type="component" value="Unassembled WGS sequence"/>
</dbReference>
<dbReference type="NCBIfam" id="NF033748">
    <property type="entry name" value="class_F_sortase"/>
    <property type="match status" value="1"/>
</dbReference>
<evidence type="ECO:0000313" key="3">
    <source>
        <dbReference type="Proteomes" id="UP000619788"/>
    </source>
</evidence>